<name>A0ABQ3G8K9_9BURK</name>
<dbReference type="Gene3D" id="3.40.190.10">
    <property type="entry name" value="Periplasmic binding protein-like II"/>
    <property type="match status" value="1"/>
</dbReference>
<protein>
    <recommendedName>
        <fullName evidence="4">Tripartite tricarboxylate transporter substrate binding protein</fullName>
    </recommendedName>
</protein>
<gene>
    <name evidence="2" type="ORF">GCM10007320_52020</name>
</gene>
<dbReference type="PANTHER" id="PTHR42928:SF5">
    <property type="entry name" value="BLR1237 PROTEIN"/>
    <property type="match status" value="1"/>
</dbReference>
<comment type="caution">
    <text evidence="2">The sequence shown here is derived from an EMBL/GenBank/DDBJ whole genome shotgun (WGS) entry which is preliminary data.</text>
</comment>
<dbReference type="SUPFAM" id="SSF53850">
    <property type="entry name" value="Periplasmic binding protein-like II"/>
    <property type="match status" value="1"/>
</dbReference>
<accession>A0ABQ3G8K9</accession>
<dbReference type="PIRSF" id="PIRSF017082">
    <property type="entry name" value="YflP"/>
    <property type="match status" value="1"/>
</dbReference>
<evidence type="ECO:0000256" key="1">
    <source>
        <dbReference type="ARBA" id="ARBA00006987"/>
    </source>
</evidence>
<sequence length="341" mass="35789">MTPAPIPFHLRKCPMTQPISRRQSLRRLAAGTALAAAPLLSRAQGGKTMRIVVPFPPGGSTDLLARRIGEKLSVALGQTVIVENRAGAGGTVGADYVAKSAPDGMTLLMGVTGSNAIAQALYPKLPYDVVKDFAPVSMVVSSPLVVTVNPTVKAETLAEFIALAKARPGAISYGSAGNGTSMHLTGEMFKQATKTSMVHIPYRGSAGMLQDLMGGQIEATFGDLLVVMPQLEAGKLRALAVTSKQRHPMLPKVPTVAESGYPGFEALSWQGLFAPSATPPELVAKISTEVNKAIKTPEIADFFAARGFLIEGTTPAAFKALIEAEVRKWTPIVKTSGAKAD</sequence>
<dbReference type="InterPro" id="IPR005064">
    <property type="entry name" value="BUG"/>
</dbReference>
<evidence type="ECO:0000313" key="2">
    <source>
        <dbReference type="EMBL" id="GHC97305.1"/>
    </source>
</evidence>
<reference evidence="3" key="1">
    <citation type="journal article" date="2019" name="Int. J. Syst. Evol. Microbiol.">
        <title>The Global Catalogue of Microorganisms (GCM) 10K type strain sequencing project: providing services to taxonomists for standard genome sequencing and annotation.</title>
        <authorList>
            <consortium name="The Broad Institute Genomics Platform"/>
            <consortium name="The Broad Institute Genome Sequencing Center for Infectious Disease"/>
            <person name="Wu L."/>
            <person name="Ma J."/>
        </authorList>
    </citation>
    <scope>NUCLEOTIDE SEQUENCE [LARGE SCALE GENOMIC DNA]</scope>
    <source>
        <strain evidence="3">KCTC 23314</strain>
    </source>
</reference>
<proteinExistence type="inferred from homology"/>
<dbReference type="InterPro" id="IPR042100">
    <property type="entry name" value="Bug_dom1"/>
</dbReference>
<dbReference type="CDD" id="cd13578">
    <property type="entry name" value="PBP2_Bug27"/>
    <property type="match status" value="1"/>
</dbReference>
<dbReference type="InterPro" id="IPR006311">
    <property type="entry name" value="TAT_signal"/>
</dbReference>
<dbReference type="Proteomes" id="UP000626210">
    <property type="component" value="Unassembled WGS sequence"/>
</dbReference>
<dbReference type="PANTHER" id="PTHR42928">
    <property type="entry name" value="TRICARBOXYLATE-BINDING PROTEIN"/>
    <property type="match status" value="1"/>
</dbReference>
<comment type="similarity">
    <text evidence="1">Belongs to the UPF0065 (bug) family.</text>
</comment>
<dbReference type="EMBL" id="BMYK01000023">
    <property type="protein sequence ID" value="GHC97305.1"/>
    <property type="molecule type" value="Genomic_DNA"/>
</dbReference>
<dbReference type="Pfam" id="PF03401">
    <property type="entry name" value="TctC"/>
    <property type="match status" value="1"/>
</dbReference>
<dbReference type="Gene3D" id="3.40.190.150">
    <property type="entry name" value="Bordetella uptake gene, domain 1"/>
    <property type="match status" value="1"/>
</dbReference>
<organism evidence="2 3">
    <name type="scientific">Pseudorhodoferax aquiterrae</name>
    <dbReference type="NCBI Taxonomy" id="747304"/>
    <lineage>
        <taxon>Bacteria</taxon>
        <taxon>Pseudomonadati</taxon>
        <taxon>Pseudomonadota</taxon>
        <taxon>Betaproteobacteria</taxon>
        <taxon>Burkholderiales</taxon>
        <taxon>Comamonadaceae</taxon>
    </lineage>
</organism>
<evidence type="ECO:0000313" key="3">
    <source>
        <dbReference type="Proteomes" id="UP000626210"/>
    </source>
</evidence>
<evidence type="ECO:0008006" key="4">
    <source>
        <dbReference type="Google" id="ProtNLM"/>
    </source>
</evidence>
<keyword evidence="3" id="KW-1185">Reference proteome</keyword>
<dbReference type="PROSITE" id="PS51318">
    <property type="entry name" value="TAT"/>
    <property type="match status" value="1"/>
</dbReference>